<dbReference type="EMBL" id="BLAJ01000026">
    <property type="protein sequence ID" value="GES53700.1"/>
    <property type="molecule type" value="Genomic_DNA"/>
</dbReference>
<evidence type="ECO:0000313" key="1">
    <source>
        <dbReference type="EMBL" id="GES53700.1"/>
    </source>
</evidence>
<keyword evidence="2" id="KW-1185">Reference proteome</keyword>
<organism evidence="1 2">
    <name type="scientific">Rhizobium dioscoreae</name>
    <dbReference type="NCBI Taxonomy" id="2653122"/>
    <lineage>
        <taxon>Bacteria</taxon>
        <taxon>Pseudomonadati</taxon>
        <taxon>Pseudomonadota</taxon>
        <taxon>Alphaproteobacteria</taxon>
        <taxon>Hyphomicrobiales</taxon>
        <taxon>Rhizobiaceae</taxon>
        <taxon>Rhizobium/Agrobacterium group</taxon>
        <taxon>Rhizobium</taxon>
    </lineage>
</organism>
<comment type="caution">
    <text evidence="1">The sequence shown here is derived from an EMBL/GenBank/DDBJ whole genome shotgun (WGS) entry which is preliminary data.</text>
</comment>
<accession>A0ABQ0ZDN6</accession>
<sequence>MPGKGWVIGFADQSKRQCREQLRQNIARAVDELLEDGWEPECIAESLLELADDYMDTVIGGAVHTATRRTH</sequence>
<protein>
    <submittedName>
        <fullName evidence="1">Uncharacterized protein</fullName>
    </submittedName>
</protein>
<name>A0ABQ0ZDN6_9HYPH</name>
<dbReference type="RefSeq" id="WP_113353600.1">
    <property type="nucleotide sequence ID" value="NZ_BLAJ01000026.1"/>
</dbReference>
<proteinExistence type="predicted"/>
<dbReference type="Proteomes" id="UP000390335">
    <property type="component" value="Unassembled WGS sequence"/>
</dbReference>
<gene>
    <name evidence="1" type="ORF">RsS93_63140</name>
</gene>
<evidence type="ECO:0000313" key="2">
    <source>
        <dbReference type="Proteomes" id="UP000390335"/>
    </source>
</evidence>
<reference evidence="1 2" key="1">
    <citation type="journal article" date="2020" name="Genome Biol. Evol.">
        <title>Rhizobium dioscoreae sp. nov., a plant growth-promoting bacterium isolated from yam (Dioscorea species).</title>
        <authorList>
            <person name="Ouyabe M."/>
            <person name="Tanaka N."/>
            <person name="Shiwa Y."/>
            <person name="Fujita N."/>
            <person name="Kikuno H."/>
            <person name="Babil P."/>
            <person name="Shiwachi H."/>
        </authorList>
    </citation>
    <scope>NUCLEOTIDE SEQUENCE [LARGE SCALE GENOMIC DNA]</scope>
    <source>
        <strain evidence="1 2">S-93</strain>
    </source>
</reference>